<evidence type="ECO:0000256" key="4">
    <source>
        <dbReference type="ARBA" id="ARBA00022614"/>
    </source>
</evidence>
<evidence type="ECO:0000313" key="16">
    <source>
        <dbReference type="Proteomes" id="UP000694240"/>
    </source>
</evidence>
<evidence type="ECO:0000256" key="11">
    <source>
        <dbReference type="ARBA" id="ARBA00023180"/>
    </source>
</evidence>
<dbReference type="GO" id="GO:0005886">
    <property type="term" value="C:plasma membrane"/>
    <property type="evidence" value="ECO:0007669"/>
    <property type="project" value="UniProtKB-SubCell"/>
</dbReference>
<keyword evidence="3" id="KW-1003">Cell membrane</keyword>
<feature type="domain" description="Leucine-rich repeat-containing N-terminal plant-type" evidence="14">
    <location>
        <begin position="31"/>
        <end position="77"/>
    </location>
</feature>
<keyword evidence="6 13" id="KW-0732">Signal</keyword>
<evidence type="ECO:0000256" key="1">
    <source>
        <dbReference type="ARBA" id="ARBA00004251"/>
    </source>
</evidence>
<dbReference type="Pfam" id="PF08263">
    <property type="entry name" value="LRRNT_2"/>
    <property type="match status" value="1"/>
</dbReference>
<dbReference type="Proteomes" id="UP000694240">
    <property type="component" value="Chromosome 8"/>
</dbReference>
<dbReference type="InterPro" id="IPR013210">
    <property type="entry name" value="LRR_N_plant-typ"/>
</dbReference>
<dbReference type="Pfam" id="PF13855">
    <property type="entry name" value="LRR_8"/>
    <property type="match status" value="3"/>
</dbReference>
<evidence type="ECO:0000256" key="7">
    <source>
        <dbReference type="ARBA" id="ARBA00022737"/>
    </source>
</evidence>
<comment type="caution">
    <text evidence="15">The sequence shown here is derived from an EMBL/GenBank/DDBJ whole genome shotgun (WGS) entry which is preliminary data.</text>
</comment>
<keyword evidence="8 12" id="KW-1133">Transmembrane helix</keyword>
<dbReference type="AlphaFoldDB" id="A0A8T2B4H6"/>
<dbReference type="InterPro" id="IPR001611">
    <property type="entry name" value="Leu-rich_rpt"/>
</dbReference>
<reference evidence="15 16" key="1">
    <citation type="submission" date="2020-12" db="EMBL/GenBank/DDBJ databases">
        <title>Concerted genomic and epigenomic changes stabilize Arabidopsis allopolyploids.</title>
        <authorList>
            <person name="Chen Z."/>
        </authorList>
    </citation>
    <scope>NUCLEOTIDE SEQUENCE [LARGE SCALE GENOMIC DNA]</scope>
    <source>
        <strain evidence="15">Allo738</strain>
        <tissue evidence="15">Leaf</tissue>
    </source>
</reference>
<evidence type="ECO:0000256" key="10">
    <source>
        <dbReference type="ARBA" id="ARBA00023170"/>
    </source>
</evidence>
<evidence type="ECO:0000256" key="6">
    <source>
        <dbReference type="ARBA" id="ARBA00022729"/>
    </source>
</evidence>
<evidence type="ECO:0000259" key="14">
    <source>
        <dbReference type="Pfam" id="PF08263"/>
    </source>
</evidence>
<keyword evidence="10" id="KW-0675">Receptor</keyword>
<dbReference type="InterPro" id="IPR003591">
    <property type="entry name" value="Leu-rich_rpt_typical-subtyp"/>
</dbReference>
<name>A0A8T2B4H6_9BRAS</name>
<dbReference type="EMBL" id="JAEFBK010000008">
    <property type="protein sequence ID" value="KAG7578894.1"/>
    <property type="molecule type" value="Genomic_DNA"/>
</dbReference>
<dbReference type="SMART" id="SM00369">
    <property type="entry name" value="LRR_TYP"/>
    <property type="match status" value="6"/>
</dbReference>
<evidence type="ECO:0000256" key="3">
    <source>
        <dbReference type="ARBA" id="ARBA00022475"/>
    </source>
</evidence>
<dbReference type="FunFam" id="3.80.10.10:FF:000111">
    <property type="entry name" value="LRR receptor-like serine/threonine-protein kinase ERECTA"/>
    <property type="match status" value="1"/>
</dbReference>
<comment type="subcellular location">
    <subcellularLocation>
        <location evidence="1">Cell membrane</location>
        <topology evidence="1">Single-pass type I membrane protein</topology>
    </subcellularLocation>
</comment>
<evidence type="ECO:0000256" key="9">
    <source>
        <dbReference type="ARBA" id="ARBA00023136"/>
    </source>
</evidence>
<proteinExistence type="inferred from homology"/>
<feature type="signal peptide" evidence="13">
    <location>
        <begin position="1"/>
        <end position="23"/>
    </location>
</feature>
<keyword evidence="11" id="KW-0325">Glycoprotein</keyword>
<dbReference type="PANTHER" id="PTHR48052:SF8">
    <property type="entry name" value="LRR RECEPTOR-LIKE SERINE_THREONINE-PROTEIN KINASE FLS2"/>
    <property type="match status" value="1"/>
</dbReference>
<dbReference type="PROSITE" id="PS51450">
    <property type="entry name" value="LRR"/>
    <property type="match status" value="1"/>
</dbReference>
<feature type="transmembrane region" description="Helical" evidence="12">
    <location>
        <begin position="682"/>
        <end position="704"/>
    </location>
</feature>
<comment type="similarity">
    <text evidence="2">Belongs to the RLP family.</text>
</comment>
<keyword evidence="4" id="KW-0433">Leucine-rich repeat</keyword>
<evidence type="ECO:0000256" key="12">
    <source>
        <dbReference type="SAM" id="Phobius"/>
    </source>
</evidence>
<dbReference type="FunFam" id="3.80.10.10:FF:000095">
    <property type="entry name" value="LRR receptor-like serine/threonine-protein kinase GSO1"/>
    <property type="match status" value="1"/>
</dbReference>
<evidence type="ECO:0000313" key="15">
    <source>
        <dbReference type="EMBL" id="KAG7578894.1"/>
    </source>
</evidence>
<evidence type="ECO:0000256" key="8">
    <source>
        <dbReference type="ARBA" id="ARBA00022989"/>
    </source>
</evidence>
<sequence length="720" mass="81643">MMVRSHCYCYFFCLISLLLHTLASPKLHHCHHDQRDALLEFKDEFPTLQYNAKVNGRSLSSWNRTSDCCSWEEVTCDTKSGKVISLVLDFFYLNNSLKTNSSLFKLQHLRILSLSGCKLYGEVPSSLGNLSHLTDLVLRHNKLVGQFPASVGNLTQLTRLELSDNNFSGMLPHDMSGYQNLTYFDVKENSFSGPFPTSLFKIPSLDFVFLGSNHFKGPMDFGNASSTSRLYYLSLSYNQFNGPIPDSTCEFPHLGDLDLKYNNFIGSIPRCISKLDRLIDIDFSNNKLEGEVPGCLRRLTSVRLSHNSFSSFGKSWEVLNDEFTLMWILDLNSNSFRGELPIWICKISLLLLLDFSNNSFNGSIPTCLKNCRHLKALILRNNSLSGTLPEIFVNATMLLSLDVSGNQLEGKFPKSLVSCESLEYLNVEGNRIKDKFPFWLTSLPRLSVLSLRSNQFYGPLYHLNESIGFQSLRVIDISLNDFSGTLPPFYFQNWRKMINASVGEDNIFEPYMDIPLDLLSYSNSMEMVQKGTNRKFERIRRDFRAIDFSRNRFCGDIPGSIGLLKELRLLNLSGNAFTSGIPQSLANLTKLEELDLSQNQLSGQIPRDLGSLSFLSTMNFSHNNLEGSVPRGTQFQSQNCSSFMDNPKLYGLDEICGKTHVSNQAPQESEEMSETEEQEINWIAVAIAYGPGLFCGLVIGHIFVTHNYEWFMEKCYCYKA</sequence>
<evidence type="ECO:0000256" key="2">
    <source>
        <dbReference type="ARBA" id="ARBA00009592"/>
    </source>
</evidence>
<keyword evidence="16" id="KW-1185">Reference proteome</keyword>
<dbReference type="Pfam" id="PF00560">
    <property type="entry name" value="LRR_1"/>
    <property type="match status" value="2"/>
</dbReference>
<evidence type="ECO:0000256" key="5">
    <source>
        <dbReference type="ARBA" id="ARBA00022692"/>
    </source>
</evidence>
<keyword evidence="5 12" id="KW-0812">Transmembrane</keyword>
<feature type="chain" id="PRO_5035944531" evidence="13">
    <location>
        <begin position="24"/>
        <end position="720"/>
    </location>
</feature>
<dbReference type="PANTHER" id="PTHR48052">
    <property type="entry name" value="UNNAMED PRODUCT"/>
    <property type="match status" value="1"/>
</dbReference>
<organism evidence="15 16">
    <name type="scientific">Arabidopsis thaliana x Arabidopsis arenosa</name>
    <dbReference type="NCBI Taxonomy" id="1240361"/>
    <lineage>
        <taxon>Eukaryota</taxon>
        <taxon>Viridiplantae</taxon>
        <taxon>Streptophyta</taxon>
        <taxon>Embryophyta</taxon>
        <taxon>Tracheophyta</taxon>
        <taxon>Spermatophyta</taxon>
        <taxon>Magnoliopsida</taxon>
        <taxon>eudicotyledons</taxon>
        <taxon>Gunneridae</taxon>
        <taxon>Pentapetalae</taxon>
        <taxon>rosids</taxon>
        <taxon>malvids</taxon>
        <taxon>Brassicales</taxon>
        <taxon>Brassicaceae</taxon>
        <taxon>Camelineae</taxon>
        <taxon>Arabidopsis</taxon>
    </lineage>
</organism>
<keyword evidence="7" id="KW-0677">Repeat</keyword>
<gene>
    <name evidence="15" type="ORF">ISN45_Aa03g030590</name>
</gene>
<accession>A0A8T2B4H6</accession>
<keyword evidence="9 12" id="KW-0472">Membrane</keyword>
<protein>
    <submittedName>
        <fullName evidence="15">Leucine-rich repeat</fullName>
    </submittedName>
</protein>
<evidence type="ECO:0000256" key="13">
    <source>
        <dbReference type="SAM" id="SignalP"/>
    </source>
</evidence>
<dbReference type="FunFam" id="3.80.10.10:FF:000041">
    <property type="entry name" value="LRR receptor-like serine/threonine-protein kinase ERECTA"/>
    <property type="match status" value="1"/>
</dbReference>